<organism evidence="2 3">
    <name type="scientific">Datura stramonium</name>
    <name type="common">Jimsonweed</name>
    <name type="synonym">Common thornapple</name>
    <dbReference type="NCBI Taxonomy" id="4076"/>
    <lineage>
        <taxon>Eukaryota</taxon>
        <taxon>Viridiplantae</taxon>
        <taxon>Streptophyta</taxon>
        <taxon>Embryophyta</taxon>
        <taxon>Tracheophyta</taxon>
        <taxon>Spermatophyta</taxon>
        <taxon>Magnoliopsida</taxon>
        <taxon>eudicotyledons</taxon>
        <taxon>Gunneridae</taxon>
        <taxon>Pentapetalae</taxon>
        <taxon>asterids</taxon>
        <taxon>lamiids</taxon>
        <taxon>Solanales</taxon>
        <taxon>Solanaceae</taxon>
        <taxon>Solanoideae</taxon>
        <taxon>Datureae</taxon>
        <taxon>Datura</taxon>
    </lineage>
</organism>
<protein>
    <submittedName>
        <fullName evidence="2">Uncharacterized protein</fullName>
    </submittedName>
</protein>
<accession>A0ABS8TCA4</accession>
<evidence type="ECO:0000313" key="2">
    <source>
        <dbReference type="EMBL" id="MCD7468589.1"/>
    </source>
</evidence>
<dbReference type="Proteomes" id="UP000823775">
    <property type="component" value="Unassembled WGS sequence"/>
</dbReference>
<comment type="caution">
    <text evidence="2">The sequence shown here is derived from an EMBL/GenBank/DDBJ whole genome shotgun (WGS) entry which is preliminary data.</text>
</comment>
<reference evidence="2 3" key="1">
    <citation type="journal article" date="2021" name="BMC Genomics">
        <title>Datura genome reveals duplications of psychoactive alkaloid biosynthetic genes and high mutation rate following tissue culture.</title>
        <authorList>
            <person name="Rajewski A."/>
            <person name="Carter-House D."/>
            <person name="Stajich J."/>
            <person name="Litt A."/>
        </authorList>
    </citation>
    <scope>NUCLEOTIDE SEQUENCE [LARGE SCALE GENOMIC DNA]</scope>
    <source>
        <strain evidence="2">AR-01</strain>
    </source>
</reference>
<dbReference type="EMBL" id="JACEIK010001358">
    <property type="protein sequence ID" value="MCD7468589.1"/>
    <property type="molecule type" value="Genomic_DNA"/>
</dbReference>
<name>A0ABS8TCA4_DATST</name>
<evidence type="ECO:0000313" key="3">
    <source>
        <dbReference type="Proteomes" id="UP000823775"/>
    </source>
</evidence>
<feature type="non-terminal residue" evidence="2">
    <location>
        <position position="1"/>
    </location>
</feature>
<sequence length="54" mass="5929">CSKRTKVFDRAKSEKGKSNESKRGSLKGPLRLVNGLASGRKWKRGLAGVRLTQS</sequence>
<feature type="region of interest" description="Disordered" evidence="1">
    <location>
        <begin position="1"/>
        <end position="28"/>
    </location>
</feature>
<feature type="compositionally biased region" description="Basic and acidic residues" evidence="1">
    <location>
        <begin position="1"/>
        <end position="23"/>
    </location>
</feature>
<evidence type="ECO:0000256" key="1">
    <source>
        <dbReference type="SAM" id="MobiDB-lite"/>
    </source>
</evidence>
<gene>
    <name evidence="2" type="ORF">HAX54_006949</name>
</gene>
<keyword evidence="3" id="KW-1185">Reference proteome</keyword>
<proteinExistence type="predicted"/>